<dbReference type="Proteomes" id="UP000265520">
    <property type="component" value="Unassembled WGS sequence"/>
</dbReference>
<sequence length="72" mass="7809">VLCLSDKEEQFFTGSGSLEFVEERFDVEIQSAVGTKVPWLDNSLLSASSGARSFKLYNTSAGRQILGGGFET</sequence>
<accession>A0A392R8B5</accession>
<name>A0A392R8B5_9FABA</name>
<comment type="caution">
    <text evidence="1">The sequence shown here is derived from an EMBL/GenBank/DDBJ whole genome shotgun (WGS) entry which is preliminary data.</text>
</comment>
<reference evidence="1 2" key="1">
    <citation type="journal article" date="2018" name="Front. Plant Sci.">
        <title>Red Clover (Trifolium pratense) and Zigzag Clover (T. medium) - A Picture of Genomic Similarities and Differences.</title>
        <authorList>
            <person name="Dluhosova J."/>
            <person name="Istvanek J."/>
            <person name="Nedelnik J."/>
            <person name="Repkova J."/>
        </authorList>
    </citation>
    <scope>NUCLEOTIDE SEQUENCE [LARGE SCALE GENOMIC DNA]</scope>
    <source>
        <strain evidence="2">cv. 10/8</strain>
        <tissue evidence="1">Leaf</tissue>
    </source>
</reference>
<feature type="non-terminal residue" evidence="1">
    <location>
        <position position="1"/>
    </location>
</feature>
<protein>
    <submittedName>
        <fullName evidence="1">Uncharacterized protein</fullName>
    </submittedName>
</protein>
<evidence type="ECO:0000313" key="2">
    <source>
        <dbReference type="Proteomes" id="UP000265520"/>
    </source>
</evidence>
<evidence type="ECO:0000313" key="1">
    <source>
        <dbReference type="EMBL" id="MCI32833.1"/>
    </source>
</evidence>
<organism evidence="1 2">
    <name type="scientific">Trifolium medium</name>
    <dbReference type="NCBI Taxonomy" id="97028"/>
    <lineage>
        <taxon>Eukaryota</taxon>
        <taxon>Viridiplantae</taxon>
        <taxon>Streptophyta</taxon>
        <taxon>Embryophyta</taxon>
        <taxon>Tracheophyta</taxon>
        <taxon>Spermatophyta</taxon>
        <taxon>Magnoliopsida</taxon>
        <taxon>eudicotyledons</taxon>
        <taxon>Gunneridae</taxon>
        <taxon>Pentapetalae</taxon>
        <taxon>rosids</taxon>
        <taxon>fabids</taxon>
        <taxon>Fabales</taxon>
        <taxon>Fabaceae</taxon>
        <taxon>Papilionoideae</taxon>
        <taxon>50 kb inversion clade</taxon>
        <taxon>NPAAA clade</taxon>
        <taxon>Hologalegina</taxon>
        <taxon>IRL clade</taxon>
        <taxon>Trifolieae</taxon>
        <taxon>Trifolium</taxon>
    </lineage>
</organism>
<proteinExistence type="predicted"/>
<dbReference type="EMBL" id="LXQA010199146">
    <property type="protein sequence ID" value="MCI32833.1"/>
    <property type="molecule type" value="Genomic_DNA"/>
</dbReference>
<keyword evidence="2" id="KW-1185">Reference proteome</keyword>
<dbReference type="AlphaFoldDB" id="A0A392R8B5"/>